<keyword evidence="2" id="KW-0413">Isomerase</keyword>
<dbReference type="InterPro" id="IPR008928">
    <property type="entry name" value="6-hairpin_glycosidase_sf"/>
</dbReference>
<organism evidence="4 5">
    <name type="scientific">Microbacterium tenebrionis</name>
    <dbReference type="NCBI Taxonomy" id="2830665"/>
    <lineage>
        <taxon>Bacteria</taxon>
        <taxon>Bacillati</taxon>
        <taxon>Actinomycetota</taxon>
        <taxon>Actinomycetes</taxon>
        <taxon>Micrococcales</taxon>
        <taxon>Microbacteriaceae</taxon>
        <taxon>Microbacterium</taxon>
    </lineage>
</organism>
<comment type="similarity">
    <text evidence="1">Belongs to the N-acylglucosamine 2-epimerase family.</text>
</comment>
<dbReference type="Proteomes" id="UP001139289">
    <property type="component" value="Unassembled WGS sequence"/>
</dbReference>
<dbReference type="GO" id="GO:0005975">
    <property type="term" value="P:carbohydrate metabolic process"/>
    <property type="evidence" value="ECO:0007669"/>
    <property type="project" value="InterPro"/>
</dbReference>
<dbReference type="GO" id="GO:0016853">
    <property type="term" value="F:isomerase activity"/>
    <property type="evidence" value="ECO:0007669"/>
    <property type="project" value="UniProtKB-KW"/>
</dbReference>
<sequence length="424" mass="45891">MRWADAGSGALLDSEAHRAELAAESARLLGFFDEPEGVARFGWRDADGDIDPGRPLALYGVARLVHCFGVAHLLGHPDAGGWAEDGVRLLLDRFADADAAGFVEAIGSGGAVIASERTAYGHAFALLAGATAGQAGIPGARELQRRAMTAIDALLWRDDVGAAVDAVASSGRVLERYRGQNANMHLTEAFLAAYELDGNGEWLNRAQRLAERLVLRTLDRYDARVPEHYTADWQVDADYGRDTPLDPFRPYGTMPGHAVEWARLLLNIVAHTNDDGALLTAAQRLYAGAIRDGRTQIGAGLAYTVDIDGSIVSDARMHWVAAEALSATVWLARTTGEPAYADHYSEFWKDITTHFVDSRGGSWWHELDAQNEPASTTWEGKPDLYHAYQAVLMARLTRPSGVAAAARDGAIRSATPNSRTERDS</sequence>
<evidence type="ECO:0000256" key="1">
    <source>
        <dbReference type="ARBA" id="ARBA00008558"/>
    </source>
</evidence>
<dbReference type="SUPFAM" id="SSF48208">
    <property type="entry name" value="Six-hairpin glycosidases"/>
    <property type="match status" value="1"/>
</dbReference>
<evidence type="ECO:0000256" key="2">
    <source>
        <dbReference type="ARBA" id="ARBA00023235"/>
    </source>
</evidence>
<feature type="compositionally biased region" description="Low complexity" evidence="3">
    <location>
        <begin position="405"/>
        <end position="414"/>
    </location>
</feature>
<dbReference type="Gene3D" id="1.50.10.10">
    <property type="match status" value="1"/>
</dbReference>
<evidence type="ECO:0000256" key="3">
    <source>
        <dbReference type="SAM" id="MobiDB-lite"/>
    </source>
</evidence>
<reference evidence="4" key="1">
    <citation type="submission" date="2021-04" db="EMBL/GenBank/DDBJ databases">
        <title>Microbacterium tenobrionis sp. nov. and Microbacterium allomyrinae sp. nov., isolated from larvae of Tenobrio molitor and Allomyrina dichotoma, respectively.</title>
        <authorList>
            <person name="Lee S.D."/>
        </authorList>
    </citation>
    <scope>NUCLEOTIDE SEQUENCE</scope>
    <source>
        <strain evidence="4">YMB-B2</strain>
    </source>
</reference>
<accession>A0A9X1S0B7</accession>
<dbReference type="RefSeq" id="WP_227529796.1">
    <property type="nucleotide sequence ID" value="NZ_JAGTTM010000001.1"/>
</dbReference>
<feature type="region of interest" description="Disordered" evidence="3">
    <location>
        <begin position="405"/>
        <end position="424"/>
    </location>
</feature>
<dbReference type="AlphaFoldDB" id="A0A9X1S0B7"/>
<proteinExistence type="inferred from homology"/>
<dbReference type="InterPro" id="IPR012341">
    <property type="entry name" value="6hp_glycosidase-like_sf"/>
</dbReference>
<evidence type="ECO:0000313" key="4">
    <source>
        <dbReference type="EMBL" id="MCC2028558.1"/>
    </source>
</evidence>
<gene>
    <name evidence="4" type="ORF">KEC56_03295</name>
</gene>
<dbReference type="PANTHER" id="PTHR15108">
    <property type="entry name" value="N-ACYLGLUCOSAMINE-2-EPIMERASE"/>
    <property type="match status" value="1"/>
</dbReference>
<dbReference type="EMBL" id="JAGTTM010000001">
    <property type="protein sequence ID" value="MCC2028558.1"/>
    <property type="molecule type" value="Genomic_DNA"/>
</dbReference>
<dbReference type="Pfam" id="PF07221">
    <property type="entry name" value="GlcNAc_2-epim"/>
    <property type="match status" value="1"/>
</dbReference>
<evidence type="ECO:0000313" key="5">
    <source>
        <dbReference type="Proteomes" id="UP001139289"/>
    </source>
</evidence>
<name>A0A9X1S0B7_9MICO</name>
<comment type="caution">
    <text evidence="4">The sequence shown here is derived from an EMBL/GenBank/DDBJ whole genome shotgun (WGS) entry which is preliminary data.</text>
</comment>
<protein>
    <submittedName>
        <fullName evidence="4">AGE family epimerase/isomerase</fullName>
    </submittedName>
</protein>
<keyword evidence="5" id="KW-1185">Reference proteome</keyword>
<dbReference type="InterPro" id="IPR010819">
    <property type="entry name" value="AGE/CE"/>
</dbReference>